<feature type="domain" description="Ubiquitin fusion degradation protein UFD1 N-terminal subdomain 2" evidence="4">
    <location>
        <begin position="700"/>
        <end position="775"/>
    </location>
</feature>
<dbReference type="Gene3D" id="3.10.330.10">
    <property type="match status" value="1"/>
</dbReference>
<reference evidence="5 6" key="1">
    <citation type="submission" date="2019-04" db="EMBL/GenBank/DDBJ databases">
        <title>Friends and foes A comparative genomics study of 23 Aspergillus species from section Flavi.</title>
        <authorList>
            <consortium name="DOE Joint Genome Institute"/>
            <person name="Kjaerbolling I."/>
            <person name="Vesth T."/>
            <person name="Frisvad J.C."/>
            <person name="Nybo J.L."/>
            <person name="Theobald S."/>
            <person name="Kildgaard S."/>
            <person name="Isbrandt T."/>
            <person name="Kuo A."/>
            <person name="Sato A."/>
            <person name="Lyhne E.K."/>
            <person name="Kogle M.E."/>
            <person name="Wiebenga A."/>
            <person name="Kun R.S."/>
            <person name="Lubbers R.J."/>
            <person name="Makela M.R."/>
            <person name="Barry K."/>
            <person name="Chovatia M."/>
            <person name="Clum A."/>
            <person name="Daum C."/>
            <person name="Haridas S."/>
            <person name="He G."/>
            <person name="LaButti K."/>
            <person name="Lipzen A."/>
            <person name="Mondo S."/>
            <person name="Riley R."/>
            <person name="Salamov A."/>
            <person name="Simmons B.A."/>
            <person name="Magnuson J.K."/>
            <person name="Henrissat B."/>
            <person name="Mortensen U.H."/>
            <person name="Larsen T.O."/>
            <person name="Devries R.P."/>
            <person name="Grigoriev I.V."/>
            <person name="Machida M."/>
            <person name="Baker S.E."/>
            <person name="Andersen M.R."/>
        </authorList>
    </citation>
    <scope>NUCLEOTIDE SEQUENCE [LARGE SCALE GENOMIC DNA]</scope>
    <source>
        <strain evidence="5 6">CBS 151.66</strain>
    </source>
</reference>
<dbReference type="GO" id="GO:0031593">
    <property type="term" value="F:polyubiquitin modification-dependent protein binding"/>
    <property type="evidence" value="ECO:0007669"/>
    <property type="project" value="TreeGrafter"/>
</dbReference>
<feature type="domain" description="Ubiquitin-protein ligase E3A N-terminal zinc-binding" evidence="2">
    <location>
        <begin position="1163"/>
        <end position="1190"/>
    </location>
</feature>
<dbReference type="InterPro" id="IPR056012">
    <property type="entry name" value="DUF7590"/>
</dbReference>
<feature type="compositionally biased region" description="Polar residues" evidence="1">
    <location>
        <begin position="660"/>
        <end position="673"/>
    </location>
</feature>
<dbReference type="InterPro" id="IPR032353">
    <property type="entry name" value="AZUL"/>
</dbReference>
<evidence type="ECO:0000313" key="5">
    <source>
        <dbReference type="EMBL" id="KAB8070032.1"/>
    </source>
</evidence>
<organism evidence="5 6">
    <name type="scientific">Aspergillus leporis</name>
    <dbReference type="NCBI Taxonomy" id="41062"/>
    <lineage>
        <taxon>Eukaryota</taxon>
        <taxon>Fungi</taxon>
        <taxon>Dikarya</taxon>
        <taxon>Ascomycota</taxon>
        <taxon>Pezizomycotina</taxon>
        <taxon>Eurotiomycetes</taxon>
        <taxon>Eurotiomycetidae</taxon>
        <taxon>Eurotiales</taxon>
        <taxon>Aspergillaceae</taxon>
        <taxon>Aspergillus</taxon>
        <taxon>Aspergillus subgen. Circumdati</taxon>
    </lineage>
</organism>
<name>A0A5N5WSD6_9EURO</name>
<dbReference type="GO" id="GO:0034098">
    <property type="term" value="C:VCP-NPL4-UFD1 AAA ATPase complex"/>
    <property type="evidence" value="ECO:0007669"/>
    <property type="project" value="TreeGrafter"/>
</dbReference>
<evidence type="ECO:0000259" key="2">
    <source>
        <dbReference type="Pfam" id="PF16558"/>
    </source>
</evidence>
<proteinExistence type="predicted"/>
<dbReference type="Pfam" id="PF24842">
    <property type="entry name" value="UFD1_N2"/>
    <property type="match status" value="1"/>
</dbReference>
<dbReference type="InterPro" id="IPR055418">
    <property type="entry name" value="UFD1_N2"/>
</dbReference>
<dbReference type="GO" id="GO:0036503">
    <property type="term" value="P:ERAD pathway"/>
    <property type="evidence" value="ECO:0007669"/>
    <property type="project" value="TreeGrafter"/>
</dbReference>
<dbReference type="Pfam" id="PF23580">
    <property type="entry name" value="Znf_XAF1_N"/>
    <property type="match status" value="1"/>
</dbReference>
<evidence type="ECO:0000259" key="4">
    <source>
        <dbReference type="Pfam" id="PF24842"/>
    </source>
</evidence>
<dbReference type="OrthoDB" id="193703at2759"/>
<dbReference type="Pfam" id="PF16558">
    <property type="entry name" value="AZUL"/>
    <property type="match status" value="1"/>
</dbReference>
<evidence type="ECO:0000313" key="6">
    <source>
        <dbReference type="Proteomes" id="UP000326565"/>
    </source>
</evidence>
<dbReference type="InterPro" id="IPR042299">
    <property type="entry name" value="Ufd1-like_Nn"/>
</dbReference>
<keyword evidence="6" id="KW-1185">Reference proteome</keyword>
<protein>
    <submittedName>
        <fullName evidence="5">Ubiquitin fusion degradation protein UFD1-domain-containing protein</fullName>
    </submittedName>
</protein>
<dbReference type="PANTHER" id="PTHR12555:SF15">
    <property type="entry name" value="FUSION DEGRADATION PROTEIN (UFD1), PUTATIVE (AFU_ORTHOLOGUE AFUA_4G04640)-RELATED"/>
    <property type="match status" value="1"/>
</dbReference>
<evidence type="ECO:0000259" key="3">
    <source>
        <dbReference type="Pfam" id="PF24503"/>
    </source>
</evidence>
<dbReference type="Proteomes" id="UP000326565">
    <property type="component" value="Unassembled WGS sequence"/>
</dbReference>
<feature type="region of interest" description="Disordered" evidence="1">
    <location>
        <begin position="660"/>
        <end position="680"/>
    </location>
</feature>
<dbReference type="InterPro" id="IPR004854">
    <property type="entry name" value="Ufd1-like"/>
</dbReference>
<dbReference type="Pfam" id="PF24503">
    <property type="entry name" value="DUF7590"/>
    <property type="match status" value="1"/>
</dbReference>
<evidence type="ECO:0000256" key="1">
    <source>
        <dbReference type="SAM" id="MobiDB-lite"/>
    </source>
</evidence>
<sequence>MVGSELWSTLVTAIDPSHIRAMPAVLQSTIDLLETELAKARAALKEIQPNTEPMLISGDELAVGAISAYRQNLISRASDFYYGSRRLSPKEVGLVPVVQELQSEEGEDEELQKHPQIITIVTPPKQASLVDLLSNNLVLDRMAPYLSAPSLLALASTSRGLRTMIMETPYIFRHLDLTQCYGARISSNPSRAPGVQVHSSERLDGFIDEDEFYSPLKGIFANLEQGSILQDVRTLVLDGLTVPADLIAEIVLTDRFNVNLLSIRECRHLNERKLMQVVQHAVRPSRPKGTPRVKGIYYFTPVSQPRAMVRSKYRDWWGSRCAGQTLGDAPMAKEEPSHSDDAQGSPLYCQNAWYRTSGRLFPQIVEEEWAQTIQQCEGVISFDAVLCRGPRHNVDFYTTLSRSQHAHQPGGQMLGPAIATVALGPKGCDGCHTSPEGPAIWGQSPDTQFPLLTPPPLHSSSVAEAKRPTLFPDEHPVLVARCAECLTDRWCHRCNKWFCTNCLPNPERMRTSLSPHQTACATCKIECQRICQNCQGEYCIEHNEGCSPAMITLPQSALEQLLAAAPLQEVSPHDPSRPYTTTFDPFNSQTFTAESRARERGLDRQHQLPHPLTFRIVNPQNGRVIYAGIREFSAEESEVGLSPFLRDALGIEGNQFSAQASDLEQNLRPSSATDDAAEPRSALVQNPAPTVTIHAKQLPKGTYVRLRPLEAGYDTEDWKALLERHLRNNFTTLTTREILTVPRGRHESFRFLVDKVEPEGDGICVVDTDLEVDIVALTEDQARETLRRRLEKASRTPGSKGGSSNGGVLSLGEKVDGQVIPGEYVDYEIHQLVHGDTINIELEGQDDADVYLFVSPLSARQRNRPRADEHLLSDFSTRPSKRIQIEPANVELEGAEALYISVHAFVNLESNEEHPQLPLQYSLQIVANQSGNFEEDLEGNSASHDPGDVQCGNCQQWVPQRTLVLHESFCLRNNVLCPQCHSVFQKRSSEWQNHWHCSHDSSHGNDAPSKRRHDTIFHILYSCRACGLELEEKPILCQFCHLVVPQKGETDPELHDPDVLVSGLTPHELVDGGRTTECHLCNKIIRLRDMKTHLRHHDLERLSRPEPRICLNQNCGRTLDGRSVKSGATPGADTLGLCSICFGPLYVDTYDPEGKALGRRIERRYLSQMMAGCGKPWCRNEYCKNGRQAVRPPSISKNDNPFESISVANILAISGTPNAAPFYFCTDQTGQHRRALADMIAAEGITAGGKDYTLPWCVAAVEATGGDLVKAREWLENSAPGKGEGASAL</sequence>
<dbReference type="PANTHER" id="PTHR12555">
    <property type="entry name" value="UBIQUITIN FUSION DEGRADATON PROTEIN 1"/>
    <property type="match status" value="1"/>
</dbReference>
<dbReference type="Gene3D" id="6.10.130.10">
    <property type="entry name" value="Ubiquitin-protein ligase E3A, N-terminal zinc-binding domain (AZUL)"/>
    <property type="match status" value="1"/>
</dbReference>
<gene>
    <name evidence="5" type="ORF">BDV29DRAFT_194390</name>
</gene>
<accession>A0A5N5WSD6</accession>
<dbReference type="Gene3D" id="2.40.40.50">
    <property type="entry name" value="Ubiquitin fusion degradation protein UFD1, N-terminal domain"/>
    <property type="match status" value="1"/>
</dbReference>
<dbReference type="InterPro" id="IPR042556">
    <property type="entry name" value="AZUL_sf"/>
</dbReference>
<feature type="domain" description="DUF7590" evidence="3">
    <location>
        <begin position="802"/>
        <end position="928"/>
    </location>
</feature>
<dbReference type="EMBL" id="ML732316">
    <property type="protein sequence ID" value="KAB8070032.1"/>
    <property type="molecule type" value="Genomic_DNA"/>
</dbReference>
<dbReference type="GO" id="GO:0006511">
    <property type="term" value="P:ubiquitin-dependent protein catabolic process"/>
    <property type="evidence" value="ECO:0007669"/>
    <property type="project" value="InterPro"/>
</dbReference>
<feature type="region of interest" description="Disordered" evidence="1">
    <location>
        <begin position="788"/>
        <end position="808"/>
    </location>
</feature>